<organism evidence="2 3">
    <name type="scientific">Pichia membranifaciens NRRL Y-2026</name>
    <dbReference type="NCBI Taxonomy" id="763406"/>
    <lineage>
        <taxon>Eukaryota</taxon>
        <taxon>Fungi</taxon>
        <taxon>Dikarya</taxon>
        <taxon>Ascomycota</taxon>
        <taxon>Saccharomycotina</taxon>
        <taxon>Pichiomycetes</taxon>
        <taxon>Pichiales</taxon>
        <taxon>Pichiaceae</taxon>
        <taxon>Pichia</taxon>
    </lineage>
</organism>
<feature type="region of interest" description="Disordered" evidence="1">
    <location>
        <begin position="1"/>
        <end position="29"/>
    </location>
</feature>
<evidence type="ECO:0000313" key="3">
    <source>
        <dbReference type="Proteomes" id="UP000094455"/>
    </source>
</evidence>
<dbReference type="EMBL" id="KV454001">
    <property type="protein sequence ID" value="ODQ48491.1"/>
    <property type="molecule type" value="Genomic_DNA"/>
</dbReference>
<sequence length="170" mass="19061">MSAAAAAGLNRKSAMAPGGMTKKRQKRKRLLESRAGHVMWHVSCGWERDWRTVAARHLGVWCPKTGKREKGEQGKKAKKRKREKGEKVRVSRLSAELCGAVALRQRGGIWLRWLTGRLRFSLVAKSCLPVPFHGATTNTRTNQYSHLSPLQPLATPPTLRYTTPRPAETI</sequence>
<dbReference type="Proteomes" id="UP000094455">
    <property type="component" value="Unassembled WGS sequence"/>
</dbReference>
<dbReference type="RefSeq" id="XP_019019604.1">
    <property type="nucleotide sequence ID" value="XM_019164996.1"/>
</dbReference>
<accession>A0A1E3NQW9</accession>
<evidence type="ECO:0000313" key="2">
    <source>
        <dbReference type="EMBL" id="ODQ48491.1"/>
    </source>
</evidence>
<feature type="compositionally biased region" description="Low complexity" evidence="1">
    <location>
        <begin position="152"/>
        <end position="170"/>
    </location>
</feature>
<name>A0A1E3NQW9_9ASCO</name>
<feature type="region of interest" description="Disordered" evidence="1">
    <location>
        <begin position="64"/>
        <end position="86"/>
    </location>
</feature>
<feature type="compositionally biased region" description="Basic and acidic residues" evidence="1">
    <location>
        <begin position="66"/>
        <end position="75"/>
    </location>
</feature>
<protein>
    <submittedName>
        <fullName evidence="2">Uncharacterized protein</fullName>
    </submittedName>
</protein>
<keyword evidence="3" id="KW-1185">Reference proteome</keyword>
<gene>
    <name evidence="2" type="ORF">PICMEDRAFT_82975</name>
</gene>
<proteinExistence type="predicted"/>
<dbReference type="GeneID" id="30181683"/>
<evidence type="ECO:0000256" key="1">
    <source>
        <dbReference type="SAM" id="MobiDB-lite"/>
    </source>
</evidence>
<dbReference type="AlphaFoldDB" id="A0A1E3NQW9"/>
<feature type="region of interest" description="Disordered" evidence="1">
    <location>
        <begin position="147"/>
        <end position="170"/>
    </location>
</feature>
<reference evidence="2 3" key="1">
    <citation type="journal article" date="2016" name="Proc. Natl. Acad. Sci. U.S.A.">
        <title>Comparative genomics of biotechnologically important yeasts.</title>
        <authorList>
            <person name="Riley R."/>
            <person name="Haridas S."/>
            <person name="Wolfe K.H."/>
            <person name="Lopes M.R."/>
            <person name="Hittinger C.T."/>
            <person name="Goeker M."/>
            <person name="Salamov A.A."/>
            <person name="Wisecaver J.H."/>
            <person name="Long T.M."/>
            <person name="Calvey C.H."/>
            <person name="Aerts A.L."/>
            <person name="Barry K.W."/>
            <person name="Choi C."/>
            <person name="Clum A."/>
            <person name="Coughlan A.Y."/>
            <person name="Deshpande S."/>
            <person name="Douglass A.P."/>
            <person name="Hanson S.J."/>
            <person name="Klenk H.-P."/>
            <person name="LaButti K.M."/>
            <person name="Lapidus A."/>
            <person name="Lindquist E.A."/>
            <person name="Lipzen A.M."/>
            <person name="Meier-Kolthoff J.P."/>
            <person name="Ohm R.A."/>
            <person name="Otillar R.P."/>
            <person name="Pangilinan J.L."/>
            <person name="Peng Y."/>
            <person name="Rokas A."/>
            <person name="Rosa C.A."/>
            <person name="Scheuner C."/>
            <person name="Sibirny A.A."/>
            <person name="Slot J.C."/>
            <person name="Stielow J.B."/>
            <person name="Sun H."/>
            <person name="Kurtzman C.P."/>
            <person name="Blackwell M."/>
            <person name="Grigoriev I.V."/>
            <person name="Jeffries T.W."/>
        </authorList>
    </citation>
    <scope>NUCLEOTIDE SEQUENCE [LARGE SCALE GENOMIC DNA]</scope>
    <source>
        <strain evidence="2 3">NRRL Y-2026</strain>
    </source>
</reference>